<dbReference type="SUPFAM" id="SSF49899">
    <property type="entry name" value="Concanavalin A-like lectins/glucanases"/>
    <property type="match status" value="1"/>
</dbReference>
<protein>
    <recommendedName>
        <fullName evidence="4">Lectin/glucanase superfamily protein</fullName>
    </recommendedName>
</protein>
<keyword evidence="1" id="KW-0812">Transmembrane</keyword>
<proteinExistence type="predicted"/>
<evidence type="ECO:0000313" key="2">
    <source>
        <dbReference type="EMBL" id="QHS80410.1"/>
    </source>
</evidence>
<reference evidence="3" key="1">
    <citation type="journal article" date="2020" name="Nature">
        <title>Giant virus diversity and host interactions through global metagenomics.</title>
        <authorList>
            <person name="Schulz F."/>
            <person name="Roux S."/>
            <person name="Paez-Espino D."/>
            <person name="Jungbluth S."/>
            <person name="Walsh D.A."/>
            <person name="Denef V.J."/>
            <person name="McMahon K.D."/>
            <person name="Konstantinidis K.T."/>
            <person name="Eloe-Fadrosh E.A."/>
            <person name="Kyrpides N.C."/>
            <person name="Woyke T."/>
        </authorList>
    </citation>
    <scope>NUCLEOTIDE SEQUENCE</scope>
    <source>
        <strain evidence="3">GVMAG-M-3300024261-37</strain>
        <strain evidence="2">GVMAG-S-1039698-54</strain>
    </source>
</reference>
<dbReference type="AlphaFoldDB" id="A0A6C0IQY4"/>
<name>A0A6C0IQY4_9ZZZZ</name>
<dbReference type="EMBL" id="MN740679">
    <property type="protein sequence ID" value="QHS80410.1"/>
    <property type="molecule type" value="Genomic_DNA"/>
</dbReference>
<dbReference type="Pfam" id="PF13385">
    <property type="entry name" value="Laminin_G_3"/>
    <property type="match status" value="1"/>
</dbReference>
<sequence length="319" mass="35651">MSYSSFGNSYGQSGGIASDLGGAVGSVKGGLSTGLGKFKNNKYVSGATDFLYQNHLVSKVTFLILAVLIFVFAMRTGTRLMSWIMSPNPNPVLMKGMKSGKKFLRIKQDPRHTDAIPVMKSKNEREGITFTYSVWLYIEDLVYKQGQRKHIFHKGTGKFGTQSKPWRAEGGEEIQTKDMAFPNNSPGLFIGEDKNELIVVMNTFNNVLEEVKIPNIPLNKWVNVMIRVNNLNMDVFVNGSIAVRHVFSGPVKQNYGDVFVSANNGFAGNMSNLRYWNYALSSSEVADIVRDGPDLTSDKSMNIFPPYFSLRWYFGRDSV</sequence>
<evidence type="ECO:0000256" key="1">
    <source>
        <dbReference type="SAM" id="Phobius"/>
    </source>
</evidence>
<keyword evidence="1" id="KW-0472">Membrane</keyword>
<accession>A0A6C0IQY4</accession>
<organism evidence="3">
    <name type="scientific">viral metagenome</name>
    <dbReference type="NCBI Taxonomy" id="1070528"/>
    <lineage>
        <taxon>unclassified sequences</taxon>
        <taxon>metagenomes</taxon>
        <taxon>organismal metagenomes</taxon>
    </lineage>
</organism>
<evidence type="ECO:0008006" key="4">
    <source>
        <dbReference type="Google" id="ProtNLM"/>
    </source>
</evidence>
<evidence type="ECO:0000313" key="3">
    <source>
        <dbReference type="EMBL" id="QHT94915.1"/>
    </source>
</evidence>
<feature type="transmembrane region" description="Helical" evidence="1">
    <location>
        <begin position="56"/>
        <end position="74"/>
    </location>
</feature>
<dbReference type="InterPro" id="IPR013320">
    <property type="entry name" value="ConA-like_dom_sf"/>
</dbReference>
<dbReference type="Gene3D" id="2.60.120.200">
    <property type="match status" value="1"/>
</dbReference>
<dbReference type="EMBL" id="MN740232">
    <property type="protein sequence ID" value="QHT94915.1"/>
    <property type="molecule type" value="Genomic_DNA"/>
</dbReference>
<keyword evidence="1" id="KW-1133">Transmembrane helix</keyword>